<comment type="caution">
    <text evidence="1">The sequence shown here is derived from an EMBL/GenBank/DDBJ whole genome shotgun (WGS) entry which is preliminary data.</text>
</comment>
<protein>
    <submittedName>
        <fullName evidence="1">Uncharacterized protein</fullName>
    </submittedName>
</protein>
<dbReference type="AlphaFoldDB" id="M6FDS5"/>
<dbReference type="Proteomes" id="UP000011980">
    <property type="component" value="Unassembled WGS sequence"/>
</dbReference>
<reference evidence="1 2" key="1">
    <citation type="submission" date="2013-01" db="EMBL/GenBank/DDBJ databases">
        <authorList>
            <person name="Harkins D.M."/>
            <person name="Durkin A.S."/>
            <person name="Brinkac L.M."/>
            <person name="Haft D.H."/>
            <person name="Selengut J.D."/>
            <person name="Sanka R."/>
            <person name="DePew J."/>
            <person name="Purushe J."/>
            <person name="Galloway R.L."/>
            <person name="Vinetz J.M."/>
            <person name="Sutton G.G."/>
            <person name="Nierman W.C."/>
            <person name="Fouts D.E."/>
        </authorList>
    </citation>
    <scope>NUCLEOTIDE SEQUENCE [LARGE SCALE GENOMIC DNA]</scope>
    <source>
        <strain evidence="1 2">Nikolaevo</strain>
    </source>
</reference>
<gene>
    <name evidence="1" type="ORF">LEP1GSC008_4458</name>
</gene>
<name>M6FDS5_9LEPT</name>
<dbReference type="PATRIC" id="fig|1240687.3.peg.1143"/>
<proteinExistence type="predicted"/>
<accession>M6FDS5</accession>
<evidence type="ECO:0000313" key="1">
    <source>
        <dbReference type="EMBL" id="EMK25252.1"/>
    </source>
</evidence>
<dbReference type="EMBL" id="ANCE01000068">
    <property type="protein sequence ID" value="EMK25252.1"/>
    <property type="molecule type" value="Genomic_DNA"/>
</dbReference>
<sequence>MELVFQPNGPRFDPLREDFSEIKKLDIVKRIFYIELALNDI</sequence>
<organism evidence="1 2">
    <name type="scientific">Leptospira kirschneri serovar Bulgarica str. Nikolaevo</name>
    <dbReference type="NCBI Taxonomy" id="1240687"/>
    <lineage>
        <taxon>Bacteria</taxon>
        <taxon>Pseudomonadati</taxon>
        <taxon>Spirochaetota</taxon>
        <taxon>Spirochaetia</taxon>
        <taxon>Leptospirales</taxon>
        <taxon>Leptospiraceae</taxon>
        <taxon>Leptospira</taxon>
    </lineage>
</organism>
<evidence type="ECO:0000313" key="2">
    <source>
        <dbReference type="Proteomes" id="UP000011980"/>
    </source>
</evidence>